<dbReference type="HOGENOM" id="CLU_075826_0_2_0"/>
<evidence type="ECO:0000256" key="1">
    <source>
        <dbReference type="ARBA" id="ARBA00022603"/>
    </source>
</evidence>
<dbReference type="PANTHER" id="PTHR43542:SF1">
    <property type="entry name" value="METHYLTRANSFERASE"/>
    <property type="match status" value="1"/>
</dbReference>
<dbReference type="Gene3D" id="3.40.50.150">
    <property type="entry name" value="Vaccinia Virus protein VP39"/>
    <property type="match status" value="1"/>
</dbReference>
<keyword evidence="2 3" id="KW-0808">Transferase</keyword>
<dbReference type="GO" id="GO:0031167">
    <property type="term" value="P:rRNA methylation"/>
    <property type="evidence" value="ECO:0007669"/>
    <property type="project" value="InterPro"/>
</dbReference>
<dbReference type="STRING" id="525904.Tter_1649"/>
<accession>D1CCP0</accession>
<dbReference type="PIRSF" id="PIRSF004553">
    <property type="entry name" value="CHP00095"/>
    <property type="match status" value="1"/>
</dbReference>
<dbReference type="GO" id="GO:0008168">
    <property type="term" value="F:methyltransferase activity"/>
    <property type="evidence" value="ECO:0007669"/>
    <property type="project" value="UniProtKB-KW"/>
</dbReference>
<reference evidence="4" key="1">
    <citation type="journal article" date="2010" name="Stand. Genomic Sci.">
        <title>Complete genome sequence of 'Thermobaculum terrenum' type strain (YNP1).</title>
        <authorList>
            <person name="Kiss H."/>
            <person name="Cleland D."/>
            <person name="Lapidus A."/>
            <person name="Lucas S."/>
            <person name="Glavina Del Rio T."/>
            <person name="Nolan M."/>
            <person name="Tice H."/>
            <person name="Han C."/>
            <person name="Goodwin L."/>
            <person name="Pitluck S."/>
            <person name="Liolios K."/>
            <person name="Ivanova N."/>
            <person name="Mavromatis K."/>
            <person name="Ovchinnikova G."/>
            <person name="Pati A."/>
            <person name="Chen A."/>
            <person name="Palaniappan K."/>
            <person name="Land M."/>
            <person name="Hauser L."/>
            <person name="Chang Y."/>
            <person name="Jeffries C."/>
            <person name="Lu M."/>
            <person name="Brettin T."/>
            <person name="Detter J."/>
            <person name="Goker M."/>
            <person name="Tindall B."/>
            <person name="Beck B."/>
            <person name="McDermott T."/>
            <person name="Woyke T."/>
            <person name="Bristow J."/>
            <person name="Eisen J."/>
            <person name="Markowitz V."/>
            <person name="Hugenholtz P."/>
            <person name="Kyrpides N."/>
            <person name="Klenk H."/>
            <person name="Cheng J."/>
        </authorList>
    </citation>
    <scope>NUCLEOTIDE SEQUENCE [LARGE SCALE GENOMIC DNA]</scope>
    <source>
        <strain evidence="4">ATCC BAA-798 / YNP1</strain>
    </source>
</reference>
<dbReference type="EMBL" id="CP001825">
    <property type="protein sequence ID" value="ACZ42555.1"/>
    <property type="molecule type" value="Genomic_DNA"/>
</dbReference>
<dbReference type="InterPro" id="IPR029063">
    <property type="entry name" value="SAM-dependent_MTases_sf"/>
</dbReference>
<keyword evidence="1 3" id="KW-0489">Methyltransferase</keyword>
<protein>
    <submittedName>
        <fullName evidence="3">Methyltransferase</fullName>
    </submittedName>
</protein>
<dbReference type="InterPro" id="IPR004398">
    <property type="entry name" value="RNA_MeTrfase_RsmD"/>
</dbReference>
<keyword evidence="4" id="KW-1185">Reference proteome</keyword>
<dbReference type="RefSeq" id="WP_012875589.1">
    <property type="nucleotide sequence ID" value="NC_013525.1"/>
</dbReference>
<proteinExistence type="predicted"/>
<dbReference type="GO" id="GO:0003676">
    <property type="term" value="F:nucleic acid binding"/>
    <property type="evidence" value="ECO:0007669"/>
    <property type="project" value="InterPro"/>
</dbReference>
<dbReference type="PROSITE" id="PS00092">
    <property type="entry name" value="N6_MTASE"/>
    <property type="match status" value="1"/>
</dbReference>
<sequence length="189" mass="20875">MRVTGGELRGVTLKSPRSLSTRPMTDRLRLALFSIIAPMEQPRGRVLDLYAGTGALGIEALSRGADFVDFVDQNSSACAVIRANLEQTKLVNRAKVHKRSVKSFLASYEGEPFDLIFMDPPYADADIEEVLSFISRKGMLSADGLLVLGHTSRRNFAERIGALELLIKRCHGDSCISIYTVAERDRNTD</sequence>
<name>D1CCP0_THET1</name>
<gene>
    <name evidence="3" type="ordered locus">Tter_1649</name>
</gene>
<dbReference type="eggNOG" id="COG0742">
    <property type="taxonomic scope" value="Bacteria"/>
</dbReference>
<evidence type="ECO:0000256" key="2">
    <source>
        <dbReference type="ARBA" id="ARBA00022679"/>
    </source>
</evidence>
<dbReference type="InterPro" id="IPR002052">
    <property type="entry name" value="DNA_methylase_N6_adenine_CS"/>
</dbReference>
<dbReference type="CDD" id="cd02440">
    <property type="entry name" value="AdoMet_MTases"/>
    <property type="match status" value="1"/>
</dbReference>
<evidence type="ECO:0000313" key="3">
    <source>
        <dbReference type="EMBL" id="ACZ42555.1"/>
    </source>
</evidence>
<dbReference type="NCBIfam" id="TIGR00095">
    <property type="entry name" value="16S rRNA (guanine(966)-N(2))-methyltransferase RsmD"/>
    <property type="match status" value="1"/>
</dbReference>
<evidence type="ECO:0000313" key="4">
    <source>
        <dbReference type="Proteomes" id="UP000000323"/>
    </source>
</evidence>
<dbReference type="PANTHER" id="PTHR43542">
    <property type="entry name" value="METHYLTRANSFERASE"/>
    <property type="match status" value="1"/>
</dbReference>
<dbReference type="OrthoDB" id="9803017at2"/>
<organism evidence="3 4">
    <name type="scientific">Thermobaculum terrenum (strain ATCC BAA-798 / CCMEE 7001 / YNP1)</name>
    <dbReference type="NCBI Taxonomy" id="525904"/>
    <lineage>
        <taxon>Bacteria</taxon>
        <taxon>Bacillati</taxon>
        <taxon>Chloroflexota</taxon>
        <taxon>Chloroflexia</taxon>
        <taxon>Candidatus Thermobaculales</taxon>
        <taxon>Candidatus Thermobaculaceae</taxon>
        <taxon>Thermobaculum</taxon>
    </lineage>
</organism>
<dbReference type="Pfam" id="PF03602">
    <property type="entry name" value="Cons_hypoth95"/>
    <property type="match status" value="1"/>
</dbReference>
<dbReference type="AlphaFoldDB" id="D1CCP0"/>
<dbReference type="SUPFAM" id="SSF53335">
    <property type="entry name" value="S-adenosyl-L-methionine-dependent methyltransferases"/>
    <property type="match status" value="1"/>
</dbReference>
<dbReference type="Proteomes" id="UP000000323">
    <property type="component" value="Chromosome 1"/>
</dbReference>
<dbReference type="KEGG" id="ttr:Tter_1649"/>